<reference evidence="2" key="1">
    <citation type="submission" date="2021-10" db="EMBL/GenBank/DDBJ databases">
        <title>Tropical sea cucumber genome reveals ecological adaptation and Cuvierian tubules defense mechanism.</title>
        <authorList>
            <person name="Chen T."/>
        </authorList>
    </citation>
    <scope>NUCLEOTIDE SEQUENCE</scope>
    <source>
        <strain evidence="2">Nanhai2018</strain>
        <tissue evidence="2">Muscle</tissue>
    </source>
</reference>
<protein>
    <submittedName>
        <fullName evidence="2">Uncharacterized protein</fullName>
    </submittedName>
</protein>
<keyword evidence="3" id="KW-1185">Reference proteome</keyword>
<dbReference type="AlphaFoldDB" id="A0A9Q1CI02"/>
<organism evidence="2 3">
    <name type="scientific">Holothuria leucospilota</name>
    <name type="common">Black long sea cucumber</name>
    <name type="synonym">Mertensiothuria leucospilota</name>
    <dbReference type="NCBI Taxonomy" id="206669"/>
    <lineage>
        <taxon>Eukaryota</taxon>
        <taxon>Metazoa</taxon>
        <taxon>Echinodermata</taxon>
        <taxon>Eleutherozoa</taxon>
        <taxon>Echinozoa</taxon>
        <taxon>Holothuroidea</taxon>
        <taxon>Aspidochirotacea</taxon>
        <taxon>Aspidochirotida</taxon>
        <taxon>Holothuriidae</taxon>
        <taxon>Holothuria</taxon>
    </lineage>
</organism>
<accession>A0A9Q1CI02</accession>
<comment type="caution">
    <text evidence="2">The sequence shown here is derived from an EMBL/GenBank/DDBJ whole genome shotgun (WGS) entry which is preliminary data.</text>
</comment>
<proteinExistence type="predicted"/>
<keyword evidence="1" id="KW-0472">Membrane</keyword>
<sequence>MKILSRRISVFYFNLVFAIFTVTNISTSSSWSTEKVAKMTNNFHLSLVVNRDGTYSLSGWGIPTLYGADTVFTINNTQFSRQNGTLRPISGDQFRGMDPVLGSYLQVDLTWSTTELNPVQIITTFKLFDHFPAVIFSQNFSLGGLRNTSIGDENGLSTIFPSFTFKGEEGDTGFLSYGQGFLKNVIAGRWGDSGHKINTGLQGGPLALFSSGGSTVVISPSSQFMAASMTYQNEDQSINCGIMGKVKEVPQDFTMETVLYFGEGVKNTFESWGKFLLTKYQTNRHTDADMTLRYLGYWTDNGAAYYYMTELFKNYEETMFDIKQDADKNSMPYSVVQKTLGTPLAAHNRYWSPDNVYAKENGGKYDFIIEESIAIPNDTNFWCDFFKNISNANWKLRLYEQDWLNYQFLNMEVTKEDIHLGRDWLIGMGECAAVNNIVILYSMPLARHVLQSVEIPAVTQVRASGDFLHTPHQWDIGFTSILHHALGLIPFKDTFRSSGNQEITPFPVQLHTIAAVLSQGTVGPGDKIGYSNIASLKGTCRSDGLLLRPSRPAMVIEEYILQKAAGKVDSPLIWSTYSEISGFTFGIILAIDVNGSVEITPNQVDLGMLPANQFAFFYNSTKSFQFDYQTPIRIGPNTVDSVSLIYTSPSFKLKNETFMLYGETSKYVPVSPDRIKSITLLDTSITFILDIASNEKVVLTMKTFAGAGIFYVTCPPTVTGGLVMVQVYGLNSWQCFTA</sequence>
<keyword evidence="1" id="KW-1133">Transmembrane helix</keyword>
<gene>
    <name evidence="2" type="ORF">HOLleu_08272</name>
</gene>
<keyword evidence="1" id="KW-0812">Transmembrane</keyword>
<evidence type="ECO:0000313" key="3">
    <source>
        <dbReference type="Proteomes" id="UP001152320"/>
    </source>
</evidence>
<dbReference type="Proteomes" id="UP001152320">
    <property type="component" value="Chromosome 3"/>
</dbReference>
<dbReference type="EMBL" id="JAIZAY010000003">
    <property type="protein sequence ID" value="KAJ8045291.1"/>
    <property type="molecule type" value="Genomic_DNA"/>
</dbReference>
<evidence type="ECO:0000256" key="1">
    <source>
        <dbReference type="SAM" id="Phobius"/>
    </source>
</evidence>
<evidence type="ECO:0000313" key="2">
    <source>
        <dbReference type="EMBL" id="KAJ8045291.1"/>
    </source>
</evidence>
<name>A0A9Q1CI02_HOLLE</name>
<feature type="transmembrane region" description="Helical" evidence="1">
    <location>
        <begin position="12"/>
        <end position="31"/>
    </location>
</feature>
<dbReference type="OrthoDB" id="41905at2759"/>